<dbReference type="Pfam" id="PF05656">
    <property type="entry name" value="DUF805"/>
    <property type="match status" value="1"/>
</dbReference>
<dbReference type="Proteomes" id="UP001251870">
    <property type="component" value="Unassembled WGS sequence"/>
</dbReference>
<accession>A0ABU2DTD6</accession>
<keyword evidence="3" id="KW-1185">Reference proteome</keyword>
<organism evidence="2 3">
    <name type="scientific">Nesterenkonia aerolata</name>
    <dbReference type="NCBI Taxonomy" id="3074079"/>
    <lineage>
        <taxon>Bacteria</taxon>
        <taxon>Bacillati</taxon>
        <taxon>Actinomycetota</taxon>
        <taxon>Actinomycetes</taxon>
        <taxon>Micrococcales</taxon>
        <taxon>Micrococcaceae</taxon>
        <taxon>Nesterenkonia</taxon>
    </lineage>
</organism>
<protein>
    <submittedName>
        <fullName evidence="2">DUF805 domain-containing protein</fullName>
    </submittedName>
</protein>
<feature type="transmembrane region" description="Helical" evidence="1">
    <location>
        <begin position="58"/>
        <end position="78"/>
    </location>
</feature>
<gene>
    <name evidence="2" type="ORF">RIL96_09360</name>
</gene>
<keyword evidence="1" id="KW-0472">Membrane</keyword>
<dbReference type="EMBL" id="JAVKGR010000011">
    <property type="protein sequence ID" value="MDR8019767.1"/>
    <property type="molecule type" value="Genomic_DNA"/>
</dbReference>
<keyword evidence="1" id="KW-0812">Transmembrane</keyword>
<dbReference type="RefSeq" id="WP_310548759.1">
    <property type="nucleotide sequence ID" value="NZ_JAVKGR010000011.1"/>
</dbReference>
<sequence length="95" mass="10344">MEGSPEPTIEGEKIATTPRASLITIRSILGLLIWIAGLVLFLSLAARRLHDAGMSSAGILVGLIPVLGWIGLLIMLLLPSRPHMRCFEWDDIRGD</sequence>
<dbReference type="InterPro" id="IPR008523">
    <property type="entry name" value="DUF805"/>
</dbReference>
<comment type="caution">
    <text evidence="2">The sequence shown here is derived from an EMBL/GenBank/DDBJ whole genome shotgun (WGS) entry which is preliminary data.</text>
</comment>
<evidence type="ECO:0000313" key="2">
    <source>
        <dbReference type="EMBL" id="MDR8019767.1"/>
    </source>
</evidence>
<evidence type="ECO:0000256" key="1">
    <source>
        <dbReference type="SAM" id="Phobius"/>
    </source>
</evidence>
<evidence type="ECO:0000313" key="3">
    <source>
        <dbReference type="Proteomes" id="UP001251870"/>
    </source>
</evidence>
<keyword evidence="1" id="KW-1133">Transmembrane helix</keyword>
<proteinExistence type="predicted"/>
<feature type="transmembrane region" description="Helical" evidence="1">
    <location>
        <begin position="28"/>
        <end position="46"/>
    </location>
</feature>
<name>A0ABU2DTD6_9MICC</name>
<reference evidence="2 3" key="1">
    <citation type="submission" date="2023-09" db="EMBL/GenBank/DDBJ databases">
        <title>Description of three actinobacteria isolated from air of manufacturing shop in a pharmaceutical factory.</title>
        <authorList>
            <person name="Zhang D.-F."/>
        </authorList>
    </citation>
    <scope>NUCLEOTIDE SEQUENCE [LARGE SCALE GENOMIC DNA]</scope>
    <source>
        <strain evidence="2 3">LY-0111</strain>
    </source>
</reference>